<dbReference type="Proteomes" id="UP000054477">
    <property type="component" value="Unassembled WGS sequence"/>
</dbReference>
<evidence type="ECO:0000313" key="5">
    <source>
        <dbReference type="EMBL" id="KIJ89574.1"/>
    </source>
</evidence>
<dbReference type="STRING" id="1095629.A0A0C9WGJ9"/>
<dbReference type="InterPro" id="IPR034164">
    <property type="entry name" value="Pepsin-like_dom"/>
</dbReference>
<reference evidence="5 6" key="1">
    <citation type="submission" date="2014-04" db="EMBL/GenBank/DDBJ databases">
        <authorList>
            <consortium name="DOE Joint Genome Institute"/>
            <person name="Kuo A."/>
            <person name="Kohler A."/>
            <person name="Nagy L.G."/>
            <person name="Floudas D."/>
            <person name="Copeland A."/>
            <person name="Barry K.W."/>
            <person name="Cichocki N."/>
            <person name="Veneault-Fourrey C."/>
            <person name="LaButti K."/>
            <person name="Lindquist E.A."/>
            <person name="Lipzen A."/>
            <person name="Lundell T."/>
            <person name="Morin E."/>
            <person name="Murat C."/>
            <person name="Sun H."/>
            <person name="Tunlid A."/>
            <person name="Henrissat B."/>
            <person name="Grigoriev I.V."/>
            <person name="Hibbett D.S."/>
            <person name="Martin F."/>
            <person name="Nordberg H.P."/>
            <person name="Cantor M.N."/>
            <person name="Hua S.X."/>
        </authorList>
    </citation>
    <scope>NUCLEOTIDE SEQUENCE [LARGE SCALE GENOMIC DNA]</scope>
    <source>
        <strain evidence="5 6">LaAM-08-1</strain>
    </source>
</reference>
<dbReference type="PANTHER" id="PTHR47966:SF51">
    <property type="entry name" value="BETA-SITE APP-CLEAVING ENZYME, ISOFORM A-RELATED"/>
    <property type="match status" value="1"/>
</dbReference>
<evidence type="ECO:0000313" key="6">
    <source>
        <dbReference type="Proteomes" id="UP000054477"/>
    </source>
</evidence>
<dbReference type="Gene3D" id="2.40.70.10">
    <property type="entry name" value="Acid Proteases"/>
    <property type="match status" value="2"/>
</dbReference>
<protein>
    <recommendedName>
        <fullName evidence="4">Peptidase A1 domain-containing protein</fullName>
    </recommendedName>
</protein>
<gene>
    <name evidence="5" type="ORF">K443DRAFT_623275</name>
</gene>
<dbReference type="SUPFAM" id="SSF50630">
    <property type="entry name" value="Acid proteases"/>
    <property type="match status" value="1"/>
</dbReference>
<dbReference type="GO" id="GO:0006508">
    <property type="term" value="P:proteolysis"/>
    <property type="evidence" value="ECO:0007669"/>
    <property type="project" value="UniProtKB-KW"/>
</dbReference>
<accession>A0A0C9WGJ9</accession>
<feature type="domain" description="Peptidase A1" evidence="4">
    <location>
        <begin position="1"/>
        <end position="316"/>
    </location>
</feature>
<reference evidence="6" key="2">
    <citation type="submission" date="2015-01" db="EMBL/GenBank/DDBJ databases">
        <title>Evolutionary Origins and Diversification of the Mycorrhizal Mutualists.</title>
        <authorList>
            <consortium name="DOE Joint Genome Institute"/>
            <consortium name="Mycorrhizal Genomics Consortium"/>
            <person name="Kohler A."/>
            <person name="Kuo A."/>
            <person name="Nagy L.G."/>
            <person name="Floudas D."/>
            <person name="Copeland A."/>
            <person name="Barry K.W."/>
            <person name="Cichocki N."/>
            <person name="Veneault-Fourrey C."/>
            <person name="LaButti K."/>
            <person name="Lindquist E.A."/>
            <person name="Lipzen A."/>
            <person name="Lundell T."/>
            <person name="Morin E."/>
            <person name="Murat C."/>
            <person name="Riley R."/>
            <person name="Ohm R."/>
            <person name="Sun H."/>
            <person name="Tunlid A."/>
            <person name="Henrissat B."/>
            <person name="Grigoriev I.V."/>
            <person name="Hibbett D.S."/>
            <person name="Martin F."/>
        </authorList>
    </citation>
    <scope>NUCLEOTIDE SEQUENCE [LARGE SCALE GENOMIC DNA]</scope>
    <source>
        <strain evidence="6">LaAM-08-1</strain>
    </source>
</reference>
<dbReference type="InterPro" id="IPR001461">
    <property type="entry name" value="Aspartic_peptidase_A1"/>
</dbReference>
<proteinExistence type="inferred from homology"/>
<dbReference type="PANTHER" id="PTHR47966">
    <property type="entry name" value="BETA-SITE APP-CLEAVING ENZYME, ISOFORM A-RELATED"/>
    <property type="match status" value="1"/>
</dbReference>
<evidence type="ECO:0000256" key="1">
    <source>
        <dbReference type="ARBA" id="ARBA00007447"/>
    </source>
</evidence>
<sequence>MLSDGVPSCLDSLLIDTGSSNTWIGSGGKEYVKTSTSVQSSNSVSVSYGKGSFSGTEFFDLVTLTPELVIQGQSIGVALKSAEFDYVNGIIGLGPTDLTIGNLSPDTQSSVPTVTDNLYERAIIPANQIGIYFTPTTASSPGTGEITWGGADSSKLTGPIHFTPITGVAPAGFYWGIDQSIRYGASTVILQSTAGIVDTGTTLILLATNAFDGYRSATGAVIDNATGLLRITPPQFAALQNLFFITNGVSYTLTPNAQLWPRSLNIQIGGTAGNIYLIVGDIGAPSGSGLDFINGYGFLERFYSVYDTTNEQVGFATTSYTFATTN</sequence>
<dbReference type="CDD" id="cd05471">
    <property type="entry name" value="pepsin_like"/>
    <property type="match status" value="1"/>
</dbReference>
<comment type="similarity">
    <text evidence="1 3">Belongs to the peptidase A1 family.</text>
</comment>
<evidence type="ECO:0000256" key="2">
    <source>
        <dbReference type="ARBA" id="ARBA00022750"/>
    </source>
</evidence>
<dbReference type="PROSITE" id="PS51767">
    <property type="entry name" value="PEPTIDASE_A1"/>
    <property type="match status" value="1"/>
</dbReference>
<name>A0A0C9WGJ9_9AGAR</name>
<dbReference type="AlphaFoldDB" id="A0A0C9WGJ9"/>
<dbReference type="InterPro" id="IPR033121">
    <property type="entry name" value="PEPTIDASE_A1"/>
</dbReference>
<evidence type="ECO:0000259" key="4">
    <source>
        <dbReference type="PROSITE" id="PS51767"/>
    </source>
</evidence>
<dbReference type="HOGENOM" id="CLU_038846_0_0_1"/>
<keyword evidence="3" id="KW-0378">Hydrolase</keyword>
<dbReference type="EMBL" id="KN839601">
    <property type="protein sequence ID" value="KIJ89574.1"/>
    <property type="molecule type" value="Genomic_DNA"/>
</dbReference>
<keyword evidence="3" id="KW-0645">Protease</keyword>
<evidence type="ECO:0000256" key="3">
    <source>
        <dbReference type="RuleBase" id="RU000454"/>
    </source>
</evidence>
<dbReference type="InterPro" id="IPR021109">
    <property type="entry name" value="Peptidase_aspartic_dom_sf"/>
</dbReference>
<dbReference type="OrthoDB" id="660550at2759"/>
<dbReference type="GO" id="GO:0004190">
    <property type="term" value="F:aspartic-type endopeptidase activity"/>
    <property type="evidence" value="ECO:0007669"/>
    <property type="project" value="UniProtKB-KW"/>
</dbReference>
<dbReference type="PRINTS" id="PR00792">
    <property type="entry name" value="PEPSIN"/>
</dbReference>
<dbReference type="Pfam" id="PF00026">
    <property type="entry name" value="Asp"/>
    <property type="match status" value="1"/>
</dbReference>
<organism evidence="5 6">
    <name type="scientific">Laccaria amethystina LaAM-08-1</name>
    <dbReference type="NCBI Taxonomy" id="1095629"/>
    <lineage>
        <taxon>Eukaryota</taxon>
        <taxon>Fungi</taxon>
        <taxon>Dikarya</taxon>
        <taxon>Basidiomycota</taxon>
        <taxon>Agaricomycotina</taxon>
        <taxon>Agaricomycetes</taxon>
        <taxon>Agaricomycetidae</taxon>
        <taxon>Agaricales</taxon>
        <taxon>Agaricineae</taxon>
        <taxon>Hydnangiaceae</taxon>
        <taxon>Laccaria</taxon>
    </lineage>
</organism>
<keyword evidence="2 3" id="KW-0064">Aspartyl protease</keyword>
<keyword evidence="6" id="KW-1185">Reference proteome</keyword>
<dbReference type="InterPro" id="IPR001969">
    <property type="entry name" value="Aspartic_peptidase_AS"/>
</dbReference>
<dbReference type="PROSITE" id="PS00141">
    <property type="entry name" value="ASP_PROTEASE"/>
    <property type="match status" value="2"/>
</dbReference>